<sequence length="149" mass="15987">MIQCSRVVGSDSSGNVKGDKPLGQLDGWPSPLTPQGAMMATPKKSKAEQLEALRKQEAALKARMQALQASVNDEQRKLDTRRKIVFGGALMAHASHNAQFAALVRSALNAALTKEADRELLKDWLTVAKASPADHQPPAPVVPERAKDG</sequence>
<keyword evidence="4" id="KW-1185">Reference proteome</keyword>
<name>A0A1Z4C4D7_9GAMM</name>
<reference evidence="3 4" key="1">
    <citation type="submission" date="2017-06" db="EMBL/GenBank/DDBJ databases">
        <title>Genome Sequencing of the methanotroph Methylovulum psychrotolerants str. HV10-M2 isolated from a high-altitude environment.</title>
        <authorList>
            <person name="Mateos-Rivera A."/>
        </authorList>
    </citation>
    <scope>NUCLEOTIDE SEQUENCE [LARGE SCALE GENOMIC DNA]</scope>
    <source>
        <strain evidence="3 4">HV10_M2</strain>
    </source>
</reference>
<proteinExistence type="predicted"/>
<feature type="region of interest" description="Disordered" evidence="2">
    <location>
        <begin position="129"/>
        <end position="149"/>
    </location>
</feature>
<feature type="coiled-coil region" evidence="1">
    <location>
        <begin position="43"/>
        <end position="77"/>
    </location>
</feature>
<keyword evidence="1" id="KW-0175">Coiled coil</keyword>
<accession>A0A1Z4C4D7</accession>
<evidence type="ECO:0000313" key="4">
    <source>
        <dbReference type="Proteomes" id="UP000197019"/>
    </source>
</evidence>
<dbReference type="KEGG" id="mpsy:CEK71_21170"/>
<evidence type="ECO:0000313" key="3">
    <source>
        <dbReference type="EMBL" id="ASF48368.1"/>
    </source>
</evidence>
<dbReference type="OrthoDB" id="8454254at2"/>
<gene>
    <name evidence="3" type="ORF">CEK71_21170</name>
</gene>
<evidence type="ECO:0000256" key="2">
    <source>
        <dbReference type="SAM" id="MobiDB-lite"/>
    </source>
</evidence>
<evidence type="ECO:0000256" key="1">
    <source>
        <dbReference type="SAM" id="Coils"/>
    </source>
</evidence>
<dbReference type="AlphaFoldDB" id="A0A1Z4C4D7"/>
<dbReference type="EMBL" id="CP022129">
    <property type="protein sequence ID" value="ASF48368.1"/>
    <property type="molecule type" value="Genomic_DNA"/>
</dbReference>
<protein>
    <recommendedName>
        <fullName evidence="5">Mobilization protein</fullName>
    </recommendedName>
</protein>
<dbReference type="Proteomes" id="UP000197019">
    <property type="component" value="Chromosome"/>
</dbReference>
<evidence type="ECO:0008006" key="5">
    <source>
        <dbReference type="Google" id="ProtNLM"/>
    </source>
</evidence>
<organism evidence="3 4">
    <name type="scientific">Methylovulum psychrotolerans</name>
    <dbReference type="NCBI Taxonomy" id="1704499"/>
    <lineage>
        <taxon>Bacteria</taxon>
        <taxon>Pseudomonadati</taxon>
        <taxon>Pseudomonadota</taxon>
        <taxon>Gammaproteobacteria</taxon>
        <taxon>Methylococcales</taxon>
        <taxon>Methylococcaceae</taxon>
        <taxon>Methylovulum</taxon>
    </lineage>
</organism>
<dbReference type="RefSeq" id="WP_088621237.1">
    <property type="nucleotide sequence ID" value="NZ_CP022129.1"/>
</dbReference>
<feature type="region of interest" description="Disordered" evidence="2">
    <location>
        <begin position="1"/>
        <end position="42"/>
    </location>
</feature>